<gene>
    <name evidence="1" type="ORF">DAKH74_007310</name>
</gene>
<evidence type="ECO:0000313" key="2">
    <source>
        <dbReference type="Proteomes" id="UP001377567"/>
    </source>
</evidence>
<dbReference type="AlphaFoldDB" id="A0AAV5RRH8"/>
<comment type="caution">
    <text evidence="1">The sequence shown here is derived from an EMBL/GenBank/DDBJ whole genome shotgun (WGS) entry which is preliminary data.</text>
</comment>
<protein>
    <recommendedName>
        <fullName evidence="3">ZP domain-containing protein</fullName>
    </recommendedName>
</protein>
<sequence length="388" mass="44648">MNPRSRLVIQILNDKFQFNTNFDHYLVVQVNNKYVRCNLEYGAIVIDLDSEDNNTEYAFDVAFFILQRLRPLHHMKHTRVGRERVLVDYSYSRINNSAIVEYTPQVVRFTNMVFFFPVLKFSLNCAINYCYDSENSDMRLMSQNQDMLTITPTGLVNTDFEDTVVTTNQRRSRYSHNITDVPRINSKHKKLSAVRALMKSKLHKRQNSLECENEIVSVVNLDIDNYAASIVPSRQIQSDIYSHGRTSSVASDTFSMTTMHSDLHSNITVDSTSNNQYYAEVVHHYSKYGTVAASQKLQALSNEYPPQPSLPINKPAHITDFDPDNVKVTGYIGRGTWIQSSINKSLYLWYLQPHIPSLEKPALPPQHCPPNILWDEYYLISGVETSAR</sequence>
<accession>A0AAV5RRH8</accession>
<dbReference type="Proteomes" id="UP001377567">
    <property type="component" value="Unassembled WGS sequence"/>
</dbReference>
<evidence type="ECO:0008006" key="3">
    <source>
        <dbReference type="Google" id="ProtNLM"/>
    </source>
</evidence>
<evidence type="ECO:0000313" key="1">
    <source>
        <dbReference type="EMBL" id="GMM54115.1"/>
    </source>
</evidence>
<proteinExistence type="predicted"/>
<dbReference type="EMBL" id="BTGD01000001">
    <property type="protein sequence ID" value="GMM54115.1"/>
    <property type="molecule type" value="Genomic_DNA"/>
</dbReference>
<organism evidence="1 2">
    <name type="scientific">Maudiozyma humilis</name>
    <name type="common">Sour dough yeast</name>
    <name type="synonym">Kazachstania humilis</name>
    <dbReference type="NCBI Taxonomy" id="51915"/>
    <lineage>
        <taxon>Eukaryota</taxon>
        <taxon>Fungi</taxon>
        <taxon>Dikarya</taxon>
        <taxon>Ascomycota</taxon>
        <taxon>Saccharomycotina</taxon>
        <taxon>Saccharomycetes</taxon>
        <taxon>Saccharomycetales</taxon>
        <taxon>Saccharomycetaceae</taxon>
        <taxon>Maudiozyma</taxon>
    </lineage>
</organism>
<name>A0AAV5RRH8_MAUHU</name>
<reference evidence="1 2" key="1">
    <citation type="journal article" date="2023" name="Elife">
        <title>Identification of key yeast species and microbe-microbe interactions impacting larval growth of Drosophila in the wild.</title>
        <authorList>
            <person name="Mure A."/>
            <person name="Sugiura Y."/>
            <person name="Maeda R."/>
            <person name="Honda K."/>
            <person name="Sakurai N."/>
            <person name="Takahashi Y."/>
            <person name="Watada M."/>
            <person name="Katoh T."/>
            <person name="Gotoh A."/>
            <person name="Gotoh Y."/>
            <person name="Taniguchi I."/>
            <person name="Nakamura K."/>
            <person name="Hayashi T."/>
            <person name="Katayama T."/>
            <person name="Uemura T."/>
            <person name="Hattori Y."/>
        </authorList>
    </citation>
    <scope>NUCLEOTIDE SEQUENCE [LARGE SCALE GENOMIC DNA]</scope>
    <source>
        <strain evidence="1 2">KH-74</strain>
    </source>
</reference>
<keyword evidence="2" id="KW-1185">Reference proteome</keyword>